<feature type="compositionally biased region" description="Polar residues" evidence="1">
    <location>
        <begin position="26"/>
        <end position="41"/>
    </location>
</feature>
<evidence type="ECO:0000313" key="2">
    <source>
        <dbReference type="EMBL" id="CAG6398791.1"/>
    </source>
</evidence>
<feature type="region of interest" description="Disordered" evidence="1">
    <location>
        <begin position="75"/>
        <end position="150"/>
    </location>
</feature>
<organism evidence="2 3">
    <name type="scientific">Actinacidiphila cocklensis</name>
    <dbReference type="NCBI Taxonomy" id="887465"/>
    <lineage>
        <taxon>Bacteria</taxon>
        <taxon>Bacillati</taxon>
        <taxon>Actinomycetota</taxon>
        <taxon>Actinomycetes</taxon>
        <taxon>Kitasatosporales</taxon>
        <taxon>Streptomycetaceae</taxon>
        <taxon>Actinacidiphila</taxon>
    </lineage>
</organism>
<evidence type="ECO:0000313" key="3">
    <source>
        <dbReference type="Proteomes" id="UP001152519"/>
    </source>
</evidence>
<sequence length="150" mass="16023">MSPPRPLAGPGTAATGRFADRRQDLSRQSGTDPRDPSTSLYTSLVGSLTGLRQAAAAHGLRQRFRVRLQPCRHQRRRPLTESAARVHAVSPDPGFSDRHHIPRTAETRAPGTTGRAGRPGLPAARCRTAIAAPTSRTDRGGAARQSPHAS</sequence>
<name>A0A9W4EBH5_9ACTN</name>
<protein>
    <submittedName>
        <fullName evidence="2">Uncharacterized protein</fullName>
    </submittedName>
</protein>
<dbReference type="Proteomes" id="UP001152519">
    <property type="component" value="Unassembled WGS sequence"/>
</dbReference>
<accession>A0A9W4EBH5</accession>
<gene>
    <name evidence="2" type="ORF">SCOCK_770014</name>
</gene>
<comment type="caution">
    <text evidence="2">The sequence shown here is derived from an EMBL/GenBank/DDBJ whole genome shotgun (WGS) entry which is preliminary data.</text>
</comment>
<proteinExistence type="predicted"/>
<evidence type="ECO:0000256" key="1">
    <source>
        <dbReference type="SAM" id="MobiDB-lite"/>
    </source>
</evidence>
<reference evidence="2" key="1">
    <citation type="submission" date="2021-05" db="EMBL/GenBank/DDBJ databases">
        <authorList>
            <person name="Arsene-Ploetze F."/>
        </authorList>
    </citation>
    <scope>NUCLEOTIDE SEQUENCE</scope>
    <source>
        <strain evidence="2">DSM 42138</strain>
    </source>
</reference>
<keyword evidence="3" id="KW-1185">Reference proteome</keyword>
<dbReference type="AlphaFoldDB" id="A0A9W4EBH5"/>
<feature type="region of interest" description="Disordered" evidence="1">
    <location>
        <begin position="1"/>
        <end position="41"/>
    </location>
</feature>
<dbReference type="EMBL" id="CAJSLV010000111">
    <property type="protein sequence ID" value="CAG6398791.1"/>
    <property type="molecule type" value="Genomic_DNA"/>
</dbReference>
<feature type="compositionally biased region" description="Basic and acidic residues" evidence="1">
    <location>
        <begin position="95"/>
        <end position="106"/>
    </location>
</feature>